<sequence>MSQETTPETPQERQSKIEHHRERALQNQHRYQGQRYPADRQAPIRYDVGNRVLIRALGDNRRPFAARWRGPYRIAAIARENTYWVDVHGEASKFHVDNIRQVPRPQNPPR</sequence>
<protein>
    <submittedName>
        <fullName evidence="2">Uncharacterized protein</fullName>
    </submittedName>
</protein>
<accession>A0ABD2NH64</accession>
<dbReference type="EMBL" id="JABFTP020000103">
    <property type="protein sequence ID" value="KAL3277900.1"/>
    <property type="molecule type" value="Genomic_DNA"/>
</dbReference>
<gene>
    <name evidence="2" type="ORF">HHI36_013241</name>
</gene>
<feature type="region of interest" description="Disordered" evidence="1">
    <location>
        <begin position="1"/>
        <end position="43"/>
    </location>
</feature>
<name>A0ABD2NH64_9CUCU</name>
<evidence type="ECO:0000256" key="1">
    <source>
        <dbReference type="SAM" id="MobiDB-lite"/>
    </source>
</evidence>
<keyword evidence="3" id="KW-1185">Reference proteome</keyword>
<evidence type="ECO:0000313" key="3">
    <source>
        <dbReference type="Proteomes" id="UP001516400"/>
    </source>
</evidence>
<dbReference type="AlphaFoldDB" id="A0ABD2NH64"/>
<proteinExistence type="predicted"/>
<evidence type="ECO:0000313" key="2">
    <source>
        <dbReference type="EMBL" id="KAL3277900.1"/>
    </source>
</evidence>
<comment type="caution">
    <text evidence="2">The sequence shown here is derived from an EMBL/GenBank/DDBJ whole genome shotgun (WGS) entry which is preliminary data.</text>
</comment>
<reference evidence="2 3" key="1">
    <citation type="journal article" date="2021" name="BMC Biol.">
        <title>Horizontally acquired antibacterial genes associated with adaptive radiation of ladybird beetles.</title>
        <authorList>
            <person name="Li H.S."/>
            <person name="Tang X.F."/>
            <person name="Huang Y.H."/>
            <person name="Xu Z.Y."/>
            <person name="Chen M.L."/>
            <person name="Du X.Y."/>
            <person name="Qiu B.Y."/>
            <person name="Chen P.T."/>
            <person name="Zhang W."/>
            <person name="Slipinski A."/>
            <person name="Escalona H.E."/>
            <person name="Waterhouse R.M."/>
            <person name="Zwick A."/>
            <person name="Pang H."/>
        </authorList>
    </citation>
    <scope>NUCLEOTIDE SEQUENCE [LARGE SCALE GENOMIC DNA]</scope>
    <source>
        <strain evidence="2">SYSU2018</strain>
    </source>
</reference>
<dbReference type="Proteomes" id="UP001516400">
    <property type="component" value="Unassembled WGS sequence"/>
</dbReference>
<feature type="compositionally biased region" description="Basic and acidic residues" evidence="1">
    <location>
        <begin position="10"/>
        <end position="24"/>
    </location>
</feature>
<organism evidence="2 3">
    <name type="scientific">Cryptolaemus montrouzieri</name>
    <dbReference type="NCBI Taxonomy" id="559131"/>
    <lineage>
        <taxon>Eukaryota</taxon>
        <taxon>Metazoa</taxon>
        <taxon>Ecdysozoa</taxon>
        <taxon>Arthropoda</taxon>
        <taxon>Hexapoda</taxon>
        <taxon>Insecta</taxon>
        <taxon>Pterygota</taxon>
        <taxon>Neoptera</taxon>
        <taxon>Endopterygota</taxon>
        <taxon>Coleoptera</taxon>
        <taxon>Polyphaga</taxon>
        <taxon>Cucujiformia</taxon>
        <taxon>Coccinelloidea</taxon>
        <taxon>Coccinellidae</taxon>
        <taxon>Scymninae</taxon>
        <taxon>Scymnini</taxon>
        <taxon>Cryptolaemus</taxon>
    </lineage>
</organism>